<dbReference type="Pfam" id="PF08240">
    <property type="entry name" value="ADH_N"/>
    <property type="match status" value="1"/>
</dbReference>
<dbReference type="InterPro" id="IPR011032">
    <property type="entry name" value="GroES-like_sf"/>
</dbReference>
<dbReference type="GO" id="GO:0005829">
    <property type="term" value="C:cytosol"/>
    <property type="evidence" value="ECO:0007669"/>
    <property type="project" value="TreeGrafter"/>
</dbReference>
<dbReference type="InterPro" id="IPR036291">
    <property type="entry name" value="NAD(P)-bd_dom_sf"/>
</dbReference>
<dbReference type="InterPro" id="IPR020843">
    <property type="entry name" value="ER"/>
</dbReference>
<dbReference type="FunFam" id="3.40.50.720:FF:000053">
    <property type="entry name" value="Quinone oxidoreductase 1"/>
    <property type="match status" value="1"/>
</dbReference>
<dbReference type="InterPro" id="IPR013154">
    <property type="entry name" value="ADH-like_N"/>
</dbReference>
<dbReference type="PANTHER" id="PTHR48106:SF13">
    <property type="entry name" value="QUINONE OXIDOREDUCTASE-RELATED"/>
    <property type="match status" value="1"/>
</dbReference>
<dbReference type="Gene3D" id="3.40.50.720">
    <property type="entry name" value="NAD(P)-binding Rossmann-like Domain"/>
    <property type="match status" value="1"/>
</dbReference>
<keyword evidence="2 4" id="KW-0560">Oxidoreductase</keyword>
<reference evidence="4 5" key="1">
    <citation type="submission" date="2020-08" db="EMBL/GenBank/DDBJ databases">
        <title>Genomic Encyclopedia of Type Strains, Phase III (KMG-III): the genomes of soil and plant-associated and newly described type strains.</title>
        <authorList>
            <person name="Whitman W."/>
        </authorList>
    </citation>
    <scope>NUCLEOTIDE SEQUENCE [LARGE SCALE GENOMIC DNA]</scope>
    <source>
        <strain evidence="4 5">CECT 3287</strain>
    </source>
</reference>
<dbReference type="SMART" id="SM00829">
    <property type="entry name" value="PKS_ER"/>
    <property type="match status" value="1"/>
</dbReference>
<evidence type="ECO:0000259" key="3">
    <source>
        <dbReference type="SMART" id="SM00829"/>
    </source>
</evidence>
<dbReference type="EC" id="1.6.5.5" evidence="4"/>
<keyword evidence="5" id="KW-1185">Reference proteome</keyword>
<keyword evidence="1" id="KW-0521">NADP</keyword>
<gene>
    <name evidence="4" type="ORF">FHR83_008068</name>
</gene>
<dbReference type="AlphaFoldDB" id="A0A7W5FJ49"/>
<dbReference type="GO" id="GO:0008270">
    <property type="term" value="F:zinc ion binding"/>
    <property type="evidence" value="ECO:0007669"/>
    <property type="project" value="InterPro"/>
</dbReference>
<dbReference type="RefSeq" id="WP_183226390.1">
    <property type="nucleotide sequence ID" value="NZ_BMPW01000025.1"/>
</dbReference>
<dbReference type="InterPro" id="IPR013149">
    <property type="entry name" value="ADH-like_C"/>
</dbReference>
<dbReference type="Gene3D" id="3.90.180.10">
    <property type="entry name" value="Medium-chain alcohol dehydrogenases, catalytic domain"/>
    <property type="match status" value="1"/>
</dbReference>
<dbReference type="GO" id="GO:0003960">
    <property type="term" value="F:quinone reductase (NADPH) activity"/>
    <property type="evidence" value="ECO:0007669"/>
    <property type="project" value="UniProtKB-EC"/>
</dbReference>
<dbReference type="Pfam" id="PF00107">
    <property type="entry name" value="ADH_zinc_N"/>
    <property type="match status" value="1"/>
</dbReference>
<name>A0A7W5FJ49_9ACTN</name>
<feature type="domain" description="Enoyl reductase (ER)" evidence="3">
    <location>
        <begin position="11"/>
        <end position="322"/>
    </location>
</feature>
<protein>
    <submittedName>
        <fullName evidence="4">NADPH2:quinone reductase</fullName>
        <ecNumber evidence="4">1.6.5.5</ecNumber>
    </submittedName>
</protein>
<evidence type="ECO:0000313" key="5">
    <source>
        <dbReference type="Proteomes" id="UP000590749"/>
    </source>
</evidence>
<dbReference type="EMBL" id="JACHXF010000024">
    <property type="protein sequence ID" value="MBB3100346.1"/>
    <property type="molecule type" value="Genomic_DNA"/>
</dbReference>
<evidence type="ECO:0000313" key="4">
    <source>
        <dbReference type="EMBL" id="MBB3100346.1"/>
    </source>
</evidence>
<evidence type="ECO:0000256" key="2">
    <source>
        <dbReference type="ARBA" id="ARBA00023002"/>
    </source>
</evidence>
<evidence type="ECO:0000256" key="1">
    <source>
        <dbReference type="ARBA" id="ARBA00022857"/>
    </source>
</evidence>
<dbReference type="SUPFAM" id="SSF50129">
    <property type="entry name" value="GroES-like"/>
    <property type="match status" value="1"/>
</dbReference>
<dbReference type="GO" id="GO:0070402">
    <property type="term" value="F:NADPH binding"/>
    <property type="evidence" value="ECO:0007669"/>
    <property type="project" value="TreeGrafter"/>
</dbReference>
<proteinExistence type="predicted"/>
<dbReference type="PROSITE" id="PS01162">
    <property type="entry name" value="QOR_ZETA_CRYSTAL"/>
    <property type="match status" value="1"/>
</dbReference>
<dbReference type="CDD" id="cd05286">
    <property type="entry name" value="QOR2"/>
    <property type="match status" value="1"/>
</dbReference>
<dbReference type="NCBIfam" id="NF008024">
    <property type="entry name" value="PRK10754.1"/>
    <property type="match status" value="1"/>
</dbReference>
<comment type="caution">
    <text evidence="4">The sequence shown here is derived from an EMBL/GenBank/DDBJ whole genome shotgun (WGS) entry which is preliminary data.</text>
</comment>
<dbReference type="InterPro" id="IPR002364">
    <property type="entry name" value="Quin_OxRdtase/zeta-crystal_CS"/>
</dbReference>
<organism evidence="4 5">
    <name type="scientific">Actinoplanes campanulatus</name>
    <dbReference type="NCBI Taxonomy" id="113559"/>
    <lineage>
        <taxon>Bacteria</taxon>
        <taxon>Bacillati</taxon>
        <taxon>Actinomycetota</taxon>
        <taxon>Actinomycetes</taxon>
        <taxon>Micromonosporales</taxon>
        <taxon>Micromonosporaceae</taxon>
        <taxon>Actinoplanes</taxon>
    </lineage>
</organism>
<dbReference type="PANTHER" id="PTHR48106">
    <property type="entry name" value="QUINONE OXIDOREDUCTASE PIG3-RELATED"/>
    <property type="match status" value="1"/>
</dbReference>
<sequence>MAKAIRFYRSGGPEVMRWEPVEVGEPGPGEVRVRHHAVGLNFADTYFRSGLYPAQLPAGLGVEAAGVIEAVGPGVAGFVAGDRVTYTGSPLGAYSTCRVMPVASLIRLPGAIAFETAAAMTMRGLTSAYLLRRIAALAPGDTVLLHAAAGGVGLIFTQWASLLGIEVIGTVSTEEKAEVARAHGCAHTIVYPREDVAARVRELTGGAGVPVVYDSIGATTFQQSLRSVRRRGLLVCFGSASGPVPPIDAMQLAIHGSVFVTRPALADYIADENERAELAGELFEHVAAGRIKVQINQRYPLEQAVQAHRDLEAGRSIGSSVFTVD</sequence>
<dbReference type="Proteomes" id="UP000590749">
    <property type="component" value="Unassembled WGS sequence"/>
</dbReference>
<dbReference type="GO" id="GO:0035925">
    <property type="term" value="F:mRNA 3'-UTR AU-rich region binding"/>
    <property type="evidence" value="ECO:0007669"/>
    <property type="project" value="TreeGrafter"/>
</dbReference>
<dbReference type="SUPFAM" id="SSF51735">
    <property type="entry name" value="NAD(P)-binding Rossmann-fold domains"/>
    <property type="match status" value="1"/>
</dbReference>
<accession>A0A7W5FJ49</accession>
<dbReference type="InterPro" id="IPR047618">
    <property type="entry name" value="QOR-like"/>
</dbReference>